<feature type="transmembrane region" description="Helical" evidence="5">
    <location>
        <begin position="163"/>
        <end position="184"/>
    </location>
</feature>
<protein>
    <submittedName>
        <fullName evidence="6">Major facilitator superfamily transporter</fullName>
    </submittedName>
</protein>
<feature type="transmembrane region" description="Helical" evidence="5">
    <location>
        <begin position="74"/>
        <end position="92"/>
    </location>
</feature>
<evidence type="ECO:0000256" key="3">
    <source>
        <dbReference type="ARBA" id="ARBA00022989"/>
    </source>
</evidence>
<evidence type="ECO:0000256" key="4">
    <source>
        <dbReference type="ARBA" id="ARBA00023136"/>
    </source>
</evidence>
<dbReference type="EMBL" id="BAPV01000020">
    <property type="protein sequence ID" value="GBQ90736.1"/>
    <property type="molecule type" value="Genomic_DNA"/>
</dbReference>
<evidence type="ECO:0000313" key="6">
    <source>
        <dbReference type="EMBL" id="GBQ90736.1"/>
    </source>
</evidence>
<reference evidence="6" key="1">
    <citation type="submission" date="2013-04" db="EMBL/GenBank/DDBJ databases">
        <title>The genome sequencing project of 58 acetic acid bacteria.</title>
        <authorList>
            <person name="Okamoto-Kainuma A."/>
            <person name="Ishikawa M."/>
            <person name="Umino S."/>
            <person name="Koizumi Y."/>
            <person name="Shiwa Y."/>
            <person name="Yoshikawa H."/>
            <person name="Matsutani M."/>
            <person name="Matsushita K."/>
        </authorList>
    </citation>
    <scope>NUCLEOTIDE SEQUENCE</scope>
    <source>
        <strain evidence="6">NRIC 0535</strain>
    </source>
</reference>
<evidence type="ECO:0000313" key="7">
    <source>
        <dbReference type="Proteomes" id="UP001062776"/>
    </source>
</evidence>
<feature type="transmembrane region" description="Helical" evidence="5">
    <location>
        <begin position="291"/>
        <end position="311"/>
    </location>
</feature>
<keyword evidence="4 5" id="KW-0472">Membrane</keyword>
<evidence type="ECO:0000256" key="2">
    <source>
        <dbReference type="ARBA" id="ARBA00022692"/>
    </source>
</evidence>
<dbReference type="Gene3D" id="1.20.1250.20">
    <property type="entry name" value="MFS general substrate transporter like domains"/>
    <property type="match status" value="2"/>
</dbReference>
<dbReference type="InterPro" id="IPR051788">
    <property type="entry name" value="MFS_Transporter"/>
</dbReference>
<accession>A0ABQ0Q4B5</accession>
<evidence type="ECO:0000256" key="1">
    <source>
        <dbReference type="ARBA" id="ARBA00004141"/>
    </source>
</evidence>
<comment type="subcellular location">
    <subcellularLocation>
        <location evidence="1">Membrane</location>
        <topology evidence="1">Multi-pass membrane protein</topology>
    </subcellularLocation>
</comment>
<dbReference type="CDD" id="cd17393">
    <property type="entry name" value="MFS_MosC_like"/>
    <property type="match status" value="1"/>
</dbReference>
<proteinExistence type="predicted"/>
<dbReference type="Pfam" id="PF07690">
    <property type="entry name" value="MFS_1"/>
    <property type="match status" value="2"/>
</dbReference>
<comment type="caution">
    <text evidence="6">The sequence shown here is derived from an EMBL/GenBank/DDBJ whole genome shotgun (WGS) entry which is preliminary data.</text>
</comment>
<feature type="transmembrane region" description="Helical" evidence="5">
    <location>
        <begin position="323"/>
        <end position="344"/>
    </location>
</feature>
<dbReference type="Proteomes" id="UP001062776">
    <property type="component" value="Unassembled WGS sequence"/>
</dbReference>
<feature type="transmembrane region" description="Helical" evidence="5">
    <location>
        <begin position="46"/>
        <end position="67"/>
    </location>
</feature>
<dbReference type="SUPFAM" id="SSF103473">
    <property type="entry name" value="MFS general substrate transporter"/>
    <property type="match status" value="1"/>
</dbReference>
<sequence length="375" mass="38456">MNRRDPKRLQNSTRSVFFLIGILFALWSCLVPVVKAHAGLDDGALGLLLLCLGIGSVIAMPLAGYWVSRWGCRAVATGGMVLSGIVLLPLSLMHSVPLLAAGVFCLGVGFGSAETAINIQAVDVEKQSGRPMLSGFHAFFSIGGAMGSGGPMLLAQLGASPWMIVMGGQASLVMLLLTAWPGLLNQPEPDGGSGFALPRGVVWLFGLLTGIAFLSEGAVLDWGGVYLSGERGSFGIAPGWGYAVFASAMTLGRLTGDHVVARLGRVRVMAFGGSAAAVGFTLVVLSPNIPLLLGGFLLIGLGCANIVPVLYNATGRQNVMKTSAAVAAITTIGYAGILAGPALLGAIAQASSLTIAFGFLAVLMAFVALNARVTR</sequence>
<keyword evidence="3 5" id="KW-1133">Transmembrane helix</keyword>
<organism evidence="6 7">
    <name type="scientific">Asaia krungthepensis NRIC 0535</name>
    <dbReference type="NCBI Taxonomy" id="1307925"/>
    <lineage>
        <taxon>Bacteria</taxon>
        <taxon>Pseudomonadati</taxon>
        <taxon>Pseudomonadota</taxon>
        <taxon>Alphaproteobacteria</taxon>
        <taxon>Acetobacterales</taxon>
        <taxon>Acetobacteraceae</taxon>
        <taxon>Asaia</taxon>
    </lineage>
</organism>
<feature type="transmembrane region" description="Helical" evidence="5">
    <location>
        <begin position="138"/>
        <end position="157"/>
    </location>
</feature>
<name>A0ABQ0Q4B5_9PROT</name>
<dbReference type="InterPro" id="IPR036259">
    <property type="entry name" value="MFS_trans_sf"/>
</dbReference>
<dbReference type="InterPro" id="IPR011701">
    <property type="entry name" value="MFS"/>
</dbReference>
<feature type="transmembrane region" description="Helical" evidence="5">
    <location>
        <begin position="350"/>
        <end position="369"/>
    </location>
</feature>
<feature type="transmembrane region" description="Helical" evidence="5">
    <location>
        <begin position="196"/>
        <end position="214"/>
    </location>
</feature>
<gene>
    <name evidence="6" type="ORF">AA0535_2128</name>
</gene>
<dbReference type="PANTHER" id="PTHR23514:SF13">
    <property type="entry name" value="INNER MEMBRANE PROTEIN YBJJ"/>
    <property type="match status" value="1"/>
</dbReference>
<keyword evidence="2 5" id="KW-0812">Transmembrane</keyword>
<evidence type="ECO:0000256" key="5">
    <source>
        <dbReference type="SAM" id="Phobius"/>
    </source>
</evidence>
<keyword evidence="7" id="KW-1185">Reference proteome</keyword>
<dbReference type="PANTHER" id="PTHR23514">
    <property type="entry name" value="BYPASS OF STOP CODON PROTEIN 6"/>
    <property type="match status" value="1"/>
</dbReference>
<dbReference type="RefSeq" id="WP_264816119.1">
    <property type="nucleotide sequence ID" value="NZ_BAPV01000020.1"/>
</dbReference>
<feature type="transmembrane region" description="Helical" evidence="5">
    <location>
        <begin position="234"/>
        <end position="254"/>
    </location>
</feature>
<feature type="transmembrane region" description="Helical" evidence="5">
    <location>
        <begin position="98"/>
        <end position="117"/>
    </location>
</feature>
<feature type="transmembrane region" description="Helical" evidence="5">
    <location>
        <begin position="266"/>
        <end position="285"/>
    </location>
</feature>